<dbReference type="EMBL" id="CAXAMN010021729">
    <property type="protein sequence ID" value="CAK9062795.1"/>
    <property type="molecule type" value="Genomic_DNA"/>
</dbReference>
<gene>
    <name evidence="4" type="ORF">CCMP2556_LOCUS30871</name>
</gene>
<organism evidence="4 5">
    <name type="scientific">Durusdinium trenchii</name>
    <dbReference type="NCBI Taxonomy" id="1381693"/>
    <lineage>
        <taxon>Eukaryota</taxon>
        <taxon>Sar</taxon>
        <taxon>Alveolata</taxon>
        <taxon>Dinophyceae</taxon>
        <taxon>Suessiales</taxon>
        <taxon>Symbiodiniaceae</taxon>
        <taxon>Durusdinium</taxon>
    </lineage>
</organism>
<name>A0ABP0NK57_9DINO</name>
<evidence type="ECO:0000256" key="2">
    <source>
        <dbReference type="ARBA" id="ARBA00022679"/>
    </source>
</evidence>
<accession>A0ABP0NK57</accession>
<dbReference type="Gene3D" id="3.40.50.150">
    <property type="entry name" value="Vaccinia Virus protein VP39"/>
    <property type="match status" value="1"/>
</dbReference>
<evidence type="ECO:0000313" key="5">
    <source>
        <dbReference type="Proteomes" id="UP001642484"/>
    </source>
</evidence>
<feature type="region of interest" description="Disordered" evidence="3">
    <location>
        <begin position="1028"/>
        <end position="1049"/>
    </location>
</feature>
<reference evidence="4 5" key="1">
    <citation type="submission" date="2024-02" db="EMBL/GenBank/DDBJ databases">
        <authorList>
            <person name="Chen Y."/>
            <person name="Shah S."/>
            <person name="Dougan E. K."/>
            <person name="Thang M."/>
            <person name="Chan C."/>
        </authorList>
    </citation>
    <scope>NUCLEOTIDE SEQUENCE [LARGE SCALE GENOMIC DNA]</scope>
</reference>
<evidence type="ECO:0000256" key="1">
    <source>
        <dbReference type="ARBA" id="ARBA00022603"/>
    </source>
</evidence>
<proteinExistence type="predicted"/>
<dbReference type="InterPro" id="IPR001525">
    <property type="entry name" value="C5_MeTfrase"/>
</dbReference>
<keyword evidence="1" id="KW-0489">Methyltransferase</keyword>
<dbReference type="Proteomes" id="UP001642484">
    <property type="component" value="Unassembled WGS sequence"/>
</dbReference>
<evidence type="ECO:0000313" key="4">
    <source>
        <dbReference type="EMBL" id="CAK9062795.1"/>
    </source>
</evidence>
<protein>
    <recommendedName>
        <fullName evidence="6">Ubiquitin-like protease family profile domain-containing protein</fullName>
    </recommendedName>
</protein>
<comment type="caution">
    <text evidence="4">The sequence shown here is derived from an EMBL/GenBank/DDBJ whole genome shotgun (WGS) entry which is preliminary data.</text>
</comment>
<dbReference type="SUPFAM" id="SSF53335">
    <property type="entry name" value="S-adenosyl-L-methionine-dependent methyltransferases"/>
    <property type="match status" value="1"/>
</dbReference>
<keyword evidence="5" id="KW-1185">Reference proteome</keyword>
<evidence type="ECO:0000256" key="3">
    <source>
        <dbReference type="SAM" id="MobiDB-lite"/>
    </source>
</evidence>
<keyword evidence="2" id="KW-0808">Transferase</keyword>
<dbReference type="PROSITE" id="PS51257">
    <property type="entry name" value="PROKAR_LIPOPROTEIN"/>
    <property type="match status" value="1"/>
</dbReference>
<dbReference type="Pfam" id="PF00145">
    <property type="entry name" value="DNA_methylase"/>
    <property type="match status" value="1"/>
</dbReference>
<evidence type="ECO:0008006" key="6">
    <source>
        <dbReference type="Google" id="ProtNLM"/>
    </source>
</evidence>
<sequence length="2174" mass="241616">MRWTGVLRIERRVSHDLWLCAQVLTGTSCTLASSTELGDVRITIYGALVASEGAGFALSCDHDTKIVPIPLCSPIPTCAKEVCSGLASMSLSAAALGIAPVAAMDISPLVTAHLDLNGHQNVILGDVNHDADLYRIHCCGPPSGCLWLAGFPCQAFSRQGDRRGFEDRRASTFYGVLKGAWYNQAAMVMLECVAEVNQYEEIHDGLRALAAALGLRLLTKVLSLEHTWPCRRTRWWAVLIPPQMMLTQLQPMPSFGYDSVDKIIPVWGRWAQSDEAQLELGGLELQLLHDPSMGHDQRVLQTSGCCATFLHSYGSALAPCPCGCRSAGLSPQRLARGGLRGVYVHSCASNLPRWLHPREVALLQTLPPDLRIADDLKATLALLGQVAAPAQALWVLAQCFSSMLGSTVVPEHVLRSYLERLRLMAHHTLPQHGPDVVIRPHVGDTTDADLVFLTSSGTLVRDMRAAINRWDCTQVHWLHDQGYVVPDHAFLQHSGRTGKYELVTTPATASMPSATQLLKVTVQCDYGDLQALLKAGSFVFQAFWHLRLQVQPCRYNDNHGAVWFADSRVWDDLTLIEAPVLSMDCTEPLGSISPALTPLVDCEVLQSSIQQITADKLPPGAYLLPLKESMALAQPAYVPPETVRLLSHGASMILGIFQGCNHWAYFVAVRSASEASLHYFDGLAHLLHPEIKNIACWVKHLWGARQVAIHYDRCIIQTREEVSAVIALGHLALTCGLQCIPTCEQLAQVHQALLPVSQVTVEDEEVMVTSVGLDMVTLQEAMEEVIGIADVPVCAPPVALVHAWMQGDEDALTDYVSGHKLDVSPLACMVCLTHHWFLVALTCTGDWLDVDYYDGLTHCHEDRVRSLATWAVEQYKLKGYVMNYTTMHGQKEPDQCGVVALANLMGALQVNQTMAPVELDLWRDLLMARSRGRGGPRGCGGDYANVAPLPSRLATLLEQKGVPGDRSSERALAGLQVVGEAAVEAALASKNPWAELKQVASKPTRRFLWVKHDELMLQVRNKAAGQFGVAASNKRSDRKKPRADPGPLTLNPEQLMVMADQFVDEAGDPVAAIPFTGVKNQAQGLALATPAQVIPFLAEGKSLSVGPLAVLTVGEVPHDQHGLLPVDAIRFPAEYVGTKEPILVQGSLVQLGDITVTRLQDNVKPSIESNRTCTHRLTVFRDEWEASDLGWDEVCRGPVRALFHRQPALTLCRGTACGGQCAKYHAPVDVDCDSLITDLWDRRWSKSDGGGRVQPDKAACFSILIRVLQPADDWIQQISGKIGIYVEPRQTDGKGPRTDFGVIWLPQATLQDAEHRQKTVEGVVAITRLGQRYGLRFQDSAMEEAFKILRPKEEYHKVAVDKIFLMYPLPHGTTRQGLQKSLKEWGWDAKPTQPTRGGAEGAGWHVGSANAPPKVVLQSAQGDVVVTPVRSMQVTREPSQVLSSFKTRAHLKTHAASSSSGAVDPWVQHGDPWASFKPTAVTPVVAAPQQPPAVQSKLKEVEHKLRADVRTAVRRELEEQAACEDDARMQSDWDSDVRLCRLETSMTELKAQSARYEQWFEHSSHVQHELGARVDMLAQDLRAQREDMQALDGSTQKQCSETKASVAQIRADVAESMQKGFNQIEAMLAKRPRVVDAHLGVAEGLSGAAVYAWSPGPTWPGARKLTGRLFDTLTDVMVHNRQGCRYVSGDFNLMLEEIPAIEYWRSLGWREVQELDWMLNGVPVRPTCKGATQKDFVLVSPELAALFHSAEVLPVFADHSAVFGRFKIPTHSVASWVWPMPARTDWKQVDVTGWQAQWQDPSQVQLAKGDHTHQFRCWARDFERFAHWWLTRRIKLQGSPETLDDLAPSPPIVARMFDDFSHNFRQFESWNCRKQREISRARLQAFRHQAFQRIRSRSKDYVDTLVESADAEILAVSEQGDQIQLEHPLENTIHDHLSWWIDDMTEIQVEHVSHDLYRVTEADCIIQGMSGDHLRDPLVELMSLSHGDILRVPVLTLARHIGAPPPMLQAWESFMTHMERRFSSKRGVLQVQHTLPQQVSGRDARAMSVVDLAFHCYMKEFAPRVLLISFVDDLGMLTAQMRDLFQGTVVMQEFMAMWRLDLDHRKTWTWSTALHEHHDSSTLGFEVKTHASDLGAQLSYTGRRHVDQVQQRIASLGPLWPKLRRMEAPDELKR</sequence>
<dbReference type="InterPro" id="IPR029063">
    <property type="entry name" value="SAM-dependent_MTases_sf"/>
</dbReference>